<dbReference type="InterPro" id="IPR005595">
    <property type="entry name" value="TRAP_alpha"/>
</dbReference>
<evidence type="ECO:0000256" key="8">
    <source>
        <dbReference type="ARBA" id="ARBA00038311"/>
    </source>
</evidence>
<comment type="similarity">
    <text evidence="8">Belongs to the IRC22 family.</text>
</comment>
<dbReference type="GO" id="GO:0005789">
    <property type="term" value="C:endoplasmic reticulum membrane"/>
    <property type="evidence" value="ECO:0007669"/>
    <property type="project" value="UniProtKB-SubCell"/>
</dbReference>
<dbReference type="InParanoid" id="A0A409VS05"/>
<comment type="subcellular location">
    <subcellularLocation>
        <location evidence="1">Endoplasmic reticulum membrane</location>
        <topology evidence="1">Single-pass type I membrane protein</topology>
    </subcellularLocation>
</comment>
<evidence type="ECO:0000256" key="10">
    <source>
        <dbReference type="SAM" id="Phobius"/>
    </source>
</evidence>
<keyword evidence="4" id="KW-0256">Endoplasmic reticulum</keyword>
<keyword evidence="13" id="KW-1185">Reference proteome</keyword>
<protein>
    <recommendedName>
        <fullName evidence="14">Translocon-associated protein subunit alpha</fullName>
    </recommendedName>
</protein>
<organism evidence="12 13">
    <name type="scientific">Panaeolus cyanescens</name>
    <dbReference type="NCBI Taxonomy" id="181874"/>
    <lineage>
        <taxon>Eukaryota</taxon>
        <taxon>Fungi</taxon>
        <taxon>Dikarya</taxon>
        <taxon>Basidiomycota</taxon>
        <taxon>Agaricomycotina</taxon>
        <taxon>Agaricomycetes</taxon>
        <taxon>Agaricomycetidae</taxon>
        <taxon>Agaricales</taxon>
        <taxon>Agaricineae</taxon>
        <taxon>Galeropsidaceae</taxon>
        <taxon>Panaeolus</taxon>
    </lineage>
</organism>
<keyword evidence="2 10" id="KW-0812">Transmembrane</keyword>
<feature type="chain" id="PRO_5019188740" description="Translocon-associated protein subunit alpha" evidence="11">
    <location>
        <begin position="21"/>
        <end position="268"/>
    </location>
</feature>
<keyword evidence="3 11" id="KW-0732">Signal</keyword>
<name>A0A409VS05_9AGAR</name>
<evidence type="ECO:0008006" key="14">
    <source>
        <dbReference type="Google" id="ProtNLM"/>
    </source>
</evidence>
<evidence type="ECO:0000256" key="6">
    <source>
        <dbReference type="ARBA" id="ARBA00023136"/>
    </source>
</evidence>
<comment type="caution">
    <text evidence="12">The sequence shown here is derived from an EMBL/GenBank/DDBJ whole genome shotgun (WGS) entry which is preliminary data.</text>
</comment>
<keyword evidence="5 10" id="KW-1133">Transmembrane helix</keyword>
<evidence type="ECO:0000256" key="9">
    <source>
        <dbReference type="SAM" id="MobiDB-lite"/>
    </source>
</evidence>
<evidence type="ECO:0000256" key="4">
    <source>
        <dbReference type="ARBA" id="ARBA00022824"/>
    </source>
</evidence>
<evidence type="ECO:0000256" key="2">
    <source>
        <dbReference type="ARBA" id="ARBA00022692"/>
    </source>
</evidence>
<keyword evidence="6 10" id="KW-0472">Membrane</keyword>
<dbReference type="Pfam" id="PF03896">
    <property type="entry name" value="TRAP_alpha"/>
    <property type="match status" value="1"/>
</dbReference>
<dbReference type="PANTHER" id="PTHR12924:SF0">
    <property type="entry name" value="TRANSLOCON-ASSOCIATED PROTEIN SUBUNIT ALPHA"/>
    <property type="match status" value="1"/>
</dbReference>
<feature type="transmembrane region" description="Helical" evidence="10">
    <location>
        <begin position="165"/>
        <end position="183"/>
    </location>
</feature>
<dbReference type="OrthoDB" id="1926781at2759"/>
<proteinExistence type="inferred from homology"/>
<feature type="signal peptide" evidence="11">
    <location>
        <begin position="1"/>
        <end position="20"/>
    </location>
</feature>
<evidence type="ECO:0000313" key="13">
    <source>
        <dbReference type="Proteomes" id="UP000284842"/>
    </source>
</evidence>
<feature type="region of interest" description="Disordered" evidence="9">
    <location>
        <begin position="230"/>
        <end position="268"/>
    </location>
</feature>
<sequence>MRFGTLVASVLFAAAALVRADDSTTDGDNVEMFAAPIPEVIATTSFPEDNPFNHIVNGENTELTVAIENKSPLNVTLVSIHGRLSHPETGAIIKNLTALNLGVPLFESLALRIPYRFYSEFKTGDVRLNIYLEHFTENGQYTVEAYDSIVTVVEPSFSIFDFKLLSTYATVLAILSGLGYIAYRQFMPAPKKSRSRKAPAASASDVSSPVSVTATGAGGYSEEWIPEHHLKKAKKSKKSEGAVTSGDDLSGAETSGAEGKAQKKKGRK</sequence>
<dbReference type="AlphaFoldDB" id="A0A409VS05"/>
<evidence type="ECO:0000313" key="12">
    <source>
        <dbReference type="EMBL" id="PPQ69017.1"/>
    </source>
</evidence>
<accession>A0A409VS05</accession>
<gene>
    <name evidence="12" type="ORF">CVT24_000092</name>
</gene>
<dbReference type="EMBL" id="NHTK01005995">
    <property type="protein sequence ID" value="PPQ69017.1"/>
    <property type="molecule type" value="Genomic_DNA"/>
</dbReference>
<evidence type="ECO:0000256" key="11">
    <source>
        <dbReference type="SAM" id="SignalP"/>
    </source>
</evidence>
<dbReference type="PANTHER" id="PTHR12924">
    <property type="entry name" value="TRANSLOCON-ASSOCIATED PROTEIN, ALPHA SUBUNIT"/>
    <property type="match status" value="1"/>
</dbReference>
<dbReference type="Proteomes" id="UP000284842">
    <property type="component" value="Unassembled WGS sequence"/>
</dbReference>
<evidence type="ECO:0000256" key="1">
    <source>
        <dbReference type="ARBA" id="ARBA00004115"/>
    </source>
</evidence>
<comment type="function">
    <text evidence="7">Is probably involved in a pathway contributing to genomic integrity.</text>
</comment>
<evidence type="ECO:0000256" key="5">
    <source>
        <dbReference type="ARBA" id="ARBA00022989"/>
    </source>
</evidence>
<evidence type="ECO:0000256" key="7">
    <source>
        <dbReference type="ARBA" id="ARBA00037565"/>
    </source>
</evidence>
<evidence type="ECO:0000256" key="3">
    <source>
        <dbReference type="ARBA" id="ARBA00022729"/>
    </source>
</evidence>
<reference evidence="12 13" key="1">
    <citation type="journal article" date="2018" name="Evol. Lett.">
        <title>Horizontal gene cluster transfer increased hallucinogenic mushroom diversity.</title>
        <authorList>
            <person name="Reynolds H.T."/>
            <person name="Vijayakumar V."/>
            <person name="Gluck-Thaler E."/>
            <person name="Korotkin H.B."/>
            <person name="Matheny P.B."/>
            <person name="Slot J.C."/>
        </authorList>
    </citation>
    <scope>NUCLEOTIDE SEQUENCE [LARGE SCALE GENOMIC DNA]</scope>
    <source>
        <strain evidence="12 13">2629</strain>
    </source>
</reference>